<dbReference type="PANTHER" id="PTHR30046:SF0">
    <property type="entry name" value="FLAGELLAR M-RING PROTEIN"/>
    <property type="match status" value="1"/>
</dbReference>
<keyword evidence="4" id="KW-1003">Cell membrane</keyword>
<keyword evidence="14" id="KW-0282">Flagellum</keyword>
<evidence type="ECO:0000256" key="7">
    <source>
        <dbReference type="ARBA" id="ARBA00023136"/>
    </source>
</evidence>
<dbReference type="InterPro" id="IPR043427">
    <property type="entry name" value="YscJ/FliF"/>
</dbReference>
<evidence type="ECO:0000259" key="13">
    <source>
        <dbReference type="Pfam" id="PF08345"/>
    </source>
</evidence>
<dbReference type="EMBL" id="JAPJZH010000013">
    <property type="protein sequence ID" value="MDA4847504.1"/>
    <property type="molecule type" value="Genomic_DNA"/>
</dbReference>
<evidence type="ECO:0000256" key="10">
    <source>
        <dbReference type="SAM" id="MobiDB-lite"/>
    </source>
</evidence>
<keyword evidence="14" id="KW-0966">Cell projection</keyword>
<keyword evidence="8 9" id="KW-0975">Bacterial flagellum</keyword>
<proteinExistence type="inferred from homology"/>
<evidence type="ECO:0000256" key="9">
    <source>
        <dbReference type="PIRNR" id="PIRNR004862"/>
    </source>
</evidence>
<dbReference type="InterPro" id="IPR045851">
    <property type="entry name" value="AMP-bd_C_sf"/>
</dbReference>
<evidence type="ECO:0000256" key="11">
    <source>
        <dbReference type="SAM" id="Phobius"/>
    </source>
</evidence>
<comment type="function">
    <text evidence="9">The M ring may be actively involved in energy transduction.</text>
</comment>
<feature type="compositionally biased region" description="Polar residues" evidence="10">
    <location>
        <begin position="296"/>
        <end position="327"/>
    </location>
</feature>
<reference evidence="14" key="1">
    <citation type="submission" date="2022-11" db="EMBL/GenBank/DDBJ databases">
        <title>Hoeflea poritis sp. nov., isolated from scleractinian coral Porites lutea.</title>
        <authorList>
            <person name="Zhang G."/>
            <person name="Wei Q."/>
            <person name="Cai L."/>
        </authorList>
    </citation>
    <scope>NUCLEOTIDE SEQUENCE</scope>
    <source>
        <strain evidence="14">E7-10</strain>
    </source>
</reference>
<comment type="subcellular location">
    <subcellularLocation>
        <location evidence="1 9">Bacterial flagellum basal body</location>
    </subcellularLocation>
    <subcellularLocation>
        <location evidence="2">Cell membrane</location>
        <topology evidence="2">Multi-pass membrane protein</topology>
    </subcellularLocation>
</comment>
<evidence type="ECO:0000256" key="4">
    <source>
        <dbReference type="ARBA" id="ARBA00022475"/>
    </source>
</evidence>
<feature type="domain" description="Flagellar M-ring C-terminal" evidence="13">
    <location>
        <begin position="249"/>
        <end position="413"/>
    </location>
</feature>
<comment type="caution">
    <text evidence="14">The sequence shown here is derived from an EMBL/GenBank/DDBJ whole genome shotgun (WGS) entry which is preliminary data.</text>
</comment>
<name>A0ABT4VS20_9HYPH</name>
<feature type="transmembrane region" description="Helical" evidence="11">
    <location>
        <begin position="22"/>
        <end position="43"/>
    </location>
</feature>
<evidence type="ECO:0000259" key="12">
    <source>
        <dbReference type="Pfam" id="PF01514"/>
    </source>
</evidence>
<dbReference type="NCBIfam" id="TIGR00206">
    <property type="entry name" value="fliF"/>
    <property type="match status" value="1"/>
</dbReference>
<evidence type="ECO:0000256" key="8">
    <source>
        <dbReference type="ARBA" id="ARBA00023143"/>
    </source>
</evidence>
<feature type="region of interest" description="Disordered" evidence="10">
    <location>
        <begin position="291"/>
        <end position="338"/>
    </location>
</feature>
<evidence type="ECO:0000313" key="14">
    <source>
        <dbReference type="EMBL" id="MDA4847504.1"/>
    </source>
</evidence>
<organism evidence="14 15">
    <name type="scientific">Hoeflea poritis</name>
    <dbReference type="NCBI Taxonomy" id="2993659"/>
    <lineage>
        <taxon>Bacteria</taxon>
        <taxon>Pseudomonadati</taxon>
        <taxon>Pseudomonadota</taxon>
        <taxon>Alphaproteobacteria</taxon>
        <taxon>Hyphomicrobiales</taxon>
        <taxon>Rhizobiaceae</taxon>
        <taxon>Hoeflea</taxon>
    </lineage>
</organism>
<accession>A0ABT4VS20</accession>
<keyword evidence="6 11" id="KW-1133">Transmembrane helix</keyword>
<evidence type="ECO:0000256" key="1">
    <source>
        <dbReference type="ARBA" id="ARBA00004117"/>
    </source>
</evidence>
<evidence type="ECO:0000313" key="15">
    <source>
        <dbReference type="Proteomes" id="UP001148313"/>
    </source>
</evidence>
<dbReference type="RefSeq" id="WP_271091334.1">
    <property type="nucleotide sequence ID" value="NZ_JAPJZH010000013.1"/>
</dbReference>
<feature type="domain" description="Flagellar M-ring N-terminal" evidence="12">
    <location>
        <begin position="44"/>
        <end position="217"/>
    </location>
</feature>
<gene>
    <name evidence="14" type="primary">fliF</name>
    <name evidence="14" type="ORF">OOZ53_19240</name>
</gene>
<evidence type="ECO:0000256" key="2">
    <source>
        <dbReference type="ARBA" id="ARBA00004651"/>
    </source>
</evidence>
<keyword evidence="14" id="KW-0969">Cilium</keyword>
<keyword evidence="15" id="KW-1185">Reference proteome</keyword>
<protein>
    <recommendedName>
        <fullName evidence="9">Flagellar M-ring protein</fullName>
    </recommendedName>
</protein>
<evidence type="ECO:0000256" key="6">
    <source>
        <dbReference type="ARBA" id="ARBA00022989"/>
    </source>
</evidence>
<dbReference type="PRINTS" id="PR01009">
    <property type="entry name" value="FLGMRINGFLIF"/>
</dbReference>
<keyword evidence="7 11" id="KW-0472">Membrane</keyword>
<feature type="transmembrane region" description="Helical" evidence="11">
    <location>
        <begin position="439"/>
        <end position="457"/>
    </location>
</feature>
<dbReference type="PIRSF" id="PIRSF004862">
    <property type="entry name" value="FliF"/>
    <property type="match status" value="1"/>
</dbReference>
<sequence length="578" mass="61137">MNLLNQLSSLPGTLSALGTNRLLALAGTGILAVAVIAVAALFLNRPAYETLYVGLEGSDSNQIAIALGEMGIPFEVSSDGGTVNVPAGLTGRARMVLAERGLPNSSTSGYELFDNVGSLGLTSFMQEVTRVRALEGEIARTIRSINGISAARVHIVMPDRGSFRRGEQKPSASVMVRAIGNDGRRAAQSIRHLVASSVPGLSVDDVTVLDSTGQLLASGDDFSNSTMNRSLNIVQTVESEIVSNIDKALAPFLGIDNFRASVRANINTDTQQIQETVFDPDSRVERSVRVTRENKASNSSETNAPATVEQNLPTEQVQGSAGPQSSESNERKEEQTNYEINSRTIATVRNSYSIERLSIAVVINEGRIMAMLGDGAGKDDVDNHLAELQQIVASAAGLDLERGDQIKLTVVKFLETELLSEAAQSEGIGQTVGRHLGSMINAGAFVLVAILVVWFGFRPLANALTSGVRQEEAETADLPDFSPTNASMDGFGADFGFDPAEEAAPEAGPFALDADPAAAAAAAAAPMPGAPMPGAAPPTEDISRRVKEGPEKRLARMVEINEERAAKILRKWALEDAA</sequence>
<dbReference type="PANTHER" id="PTHR30046">
    <property type="entry name" value="FLAGELLAR M-RING PROTEIN"/>
    <property type="match status" value="1"/>
</dbReference>
<comment type="similarity">
    <text evidence="3 9">Belongs to the FliF family.</text>
</comment>
<dbReference type="Proteomes" id="UP001148313">
    <property type="component" value="Unassembled WGS sequence"/>
</dbReference>
<dbReference type="Pfam" id="PF01514">
    <property type="entry name" value="YscJ_FliF"/>
    <property type="match status" value="1"/>
</dbReference>
<dbReference type="InterPro" id="IPR000067">
    <property type="entry name" value="FlgMring_FliF"/>
</dbReference>
<dbReference type="InterPro" id="IPR006182">
    <property type="entry name" value="FliF_N_dom"/>
</dbReference>
<dbReference type="Pfam" id="PF08345">
    <property type="entry name" value="YscJ_FliF_C"/>
    <property type="match status" value="1"/>
</dbReference>
<keyword evidence="5 11" id="KW-0812">Transmembrane</keyword>
<evidence type="ECO:0000256" key="3">
    <source>
        <dbReference type="ARBA" id="ARBA00007971"/>
    </source>
</evidence>
<dbReference type="InterPro" id="IPR013556">
    <property type="entry name" value="Flag_M-ring_C"/>
</dbReference>
<dbReference type="Gene3D" id="3.30.300.30">
    <property type="match status" value="1"/>
</dbReference>
<evidence type="ECO:0000256" key="5">
    <source>
        <dbReference type="ARBA" id="ARBA00022692"/>
    </source>
</evidence>